<keyword evidence="1" id="KW-1015">Disulfide bond</keyword>
<evidence type="ECO:0000256" key="2">
    <source>
        <dbReference type="PROSITE-ProRule" id="PRU00059"/>
    </source>
</evidence>
<dbReference type="PANTHER" id="PTHR47537">
    <property type="entry name" value="CUBILIN"/>
    <property type="match status" value="1"/>
</dbReference>
<evidence type="ECO:0000256" key="3">
    <source>
        <dbReference type="SAM" id="MobiDB-lite"/>
    </source>
</evidence>
<feature type="compositionally biased region" description="Polar residues" evidence="3">
    <location>
        <begin position="1108"/>
        <end position="1125"/>
    </location>
</feature>
<dbReference type="SMART" id="SM00042">
    <property type="entry name" value="CUB"/>
    <property type="match status" value="4"/>
</dbReference>
<organism evidence="7 8">
    <name type="scientific">Fasciola hepatica</name>
    <name type="common">Liver fluke</name>
    <dbReference type="NCBI Taxonomy" id="6192"/>
    <lineage>
        <taxon>Eukaryota</taxon>
        <taxon>Metazoa</taxon>
        <taxon>Spiralia</taxon>
        <taxon>Lophotrochozoa</taxon>
        <taxon>Platyhelminthes</taxon>
        <taxon>Trematoda</taxon>
        <taxon>Digenea</taxon>
        <taxon>Plagiorchiida</taxon>
        <taxon>Echinostomata</taxon>
        <taxon>Echinostomatoidea</taxon>
        <taxon>Fasciolidae</taxon>
        <taxon>Fasciola</taxon>
    </lineage>
</organism>
<feature type="region of interest" description="Disordered" evidence="3">
    <location>
        <begin position="1206"/>
        <end position="1238"/>
    </location>
</feature>
<evidence type="ECO:0000256" key="1">
    <source>
        <dbReference type="ARBA" id="ARBA00023157"/>
    </source>
</evidence>
<feature type="chain" id="PRO_5020036821" evidence="5">
    <location>
        <begin position="22"/>
        <end position="1276"/>
    </location>
</feature>
<feature type="compositionally biased region" description="Polar residues" evidence="3">
    <location>
        <begin position="1050"/>
        <end position="1061"/>
    </location>
</feature>
<dbReference type="InterPro" id="IPR053207">
    <property type="entry name" value="Non-NMDA_GluR_Accessory"/>
</dbReference>
<feature type="signal peptide" evidence="5">
    <location>
        <begin position="1"/>
        <end position="21"/>
    </location>
</feature>
<comment type="caution">
    <text evidence="7">The sequence shown here is derived from an EMBL/GenBank/DDBJ whole genome shotgun (WGS) entry which is preliminary data.</text>
</comment>
<dbReference type="CDD" id="cd00041">
    <property type="entry name" value="CUB"/>
    <property type="match status" value="3"/>
</dbReference>
<feature type="domain" description="CUB" evidence="6">
    <location>
        <begin position="829"/>
        <end position="945"/>
    </location>
</feature>
<dbReference type="InterPro" id="IPR035914">
    <property type="entry name" value="Sperma_CUB_dom_sf"/>
</dbReference>
<feature type="domain" description="CUB" evidence="6">
    <location>
        <begin position="245"/>
        <end position="396"/>
    </location>
</feature>
<feature type="domain" description="CUB" evidence="6">
    <location>
        <begin position="55"/>
        <end position="217"/>
    </location>
</feature>
<keyword evidence="8" id="KW-1185">Reference proteome</keyword>
<gene>
    <name evidence="7" type="ORF">D915_001670</name>
</gene>
<keyword evidence="4" id="KW-0812">Transmembrane</keyword>
<dbReference type="Proteomes" id="UP000230066">
    <property type="component" value="Unassembled WGS sequence"/>
</dbReference>
<dbReference type="InterPro" id="IPR002172">
    <property type="entry name" value="LDrepeatLR_classA_rpt"/>
</dbReference>
<feature type="compositionally biased region" description="Low complexity" evidence="3">
    <location>
        <begin position="1146"/>
        <end position="1156"/>
    </location>
</feature>
<proteinExistence type="predicted"/>
<dbReference type="AlphaFoldDB" id="A0A4E0RLH4"/>
<dbReference type="InterPro" id="IPR000859">
    <property type="entry name" value="CUB_dom"/>
</dbReference>
<dbReference type="PROSITE" id="PS01180">
    <property type="entry name" value="CUB"/>
    <property type="match status" value="4"/>
</dbReference>
<evidence type="ECO:0000256" key="4">
    <source>
        <dbReference type="SAM" id="Phobius"/>
    </source>
</evidence>
<dbReference type="GO" id="GO:0005886">
    <property type="term" value="C:plasma membrane"/>
    <property type="evidence" value="ECO:0007669"/>
    <property type="project" value="TreeGrafter"/>
</dbReference>
<feature type="compositionally biased region" description="Basic residues" evidence="3">
    <location>
        <begin position="1168"/>
        <end position="1178"/>
    </location>
</feature>
<evidence type="ECO:0000313" key="8">
    <source>
        <dbReference type="Proteomes" id="UP000230066"/>
    </source>
</evidence>
<accession>A0A4E0RLH4</accession>
<feature type="compositionally biased region" description="Basic residues" evidence="3">
    <location>
        <begin position="1082"/>
        <end position="1105"/>
    </location>
</feature>
<keyword evidence="4" id="KW-1133">Transmembrane helix</keyword>
<keyword evidence="5" id="KW-0732">Signal</keyword>
<evidence type="ECO:0000259" key="6">
    <source>
        <dbReference type="PROSITE" id="PS01180"/>
    </source>
</evidence>
<feature type="region of interest" description="Disordered" evidence="3">
    <location>
        <begin position="1050"/>
        <end position="1125"/>
    </location>
</feature>
<feature type="compositionally biased region" description="Basic residues" evidence="3">
    <location>
        <begin position="1062"/>
        <end position="1075"/>
    </location>
</feature>
<reference evidence="7" key="1">
    <citation type="submission" date="2019-03" db="EMBL/GenBank/DDBJ databases">
        <title>Improved annotation for the trematode Fasciola hepatica.</title>
        <authorList>
            <person name="Choi Y.-J."/>
            <person name="Martin J."/>
            <person name="Mitreva M."/>
        </authorList>
    </citation>
    <scope>NUCLEOTIDE SEQUENCE [LARGE SCALE GENOMIC DNA]</scope>
</reference>
<sequence length="1276" mass="140355">MLPCFVLVWASLLATSIPSDGRTILKGKTCMPGRGEVLVRSPSETVDMASGEANSGDEAKSKFGIFESPNWSRQTDLEPRCVYRFIADVGEKVHVKFDRFQLRGEMPYCADDFLDVYVDVASSSLDQDRENAVITHLVSGEPHTTTPFSAAIYSTVLDRSALLGRFCESALAGASLEFISLHREIVLDYYNADSEVGTGKTSSRNSLFGFNGTFEFIRDAAYYPGRVLSPTEMTIPGPISTMPACRFRIDAATMGAEDLSPREFGELPGLTGELISPTYPGFHPDGLTCAYQLIGRPTQRINVDVLDLDLPEHSATCTVDYLYFYDAEKADPEAPSIGPKFCGRNRRLRIVSTGPSLLILFVTGSLLGSRAERARLSDVPNGPFKRRGFRLRYTFTDKLLAVHPNHRMWHIRGTECDYLVRSQGSSEAKFESPTYKTDQALLPGRSCSFYFLGGLYDQHMEVVRIGFDELDLPPASNTTNSDQKKSDRTPSSLTASCNLGHLAVYGIRSLNGLYQLTEPVQNWTDHFGHIDAAPDHVWCGSTDRLNNLRIGSNLDQAPIVGQHSLVLLRLNATGAALPGLRASFRVIYRFDRAFGVPGAPVSTDMCHFLYSPSSTPFSVLATSDSVSKRPGDTSEALAHPSGWTNSPFYPNPYPSNSTCLYLFIPSQMGPRRERMRFSFGTFETQSGRRTSTDLTAQIMPFSLCDQDFLEVVELHIPVTQALFDALVALAARVSSMLLGPTSWIRQWQNIDEELRIRLSLSQPSVVVEPIAVYCGTRIPGPFLSHPGATAILLRFHGTRNTNAKGFTLHYQFVEPGKIQSTSGHARSVCGGNFSSPDHSGLIETPAYPGPYADNVDCTWNLVGRMKDSQLQLHFQFFHLEGDAEDCSRAIVRIYEGSHFRPSFEFCGNQTKLPPLVLSTSAASVRFHTTENRAKASGFRLIWTELLPVSTDGKCDGFRCEHTKNCVSRNLECDGLANCGAFVSDGDLVPDNSDETSHCMKAIAYNFLHIGVGVLLTLALLLGLVGFIYYRERKRRLKMPSDPLAELTGSKHSLASTHPSSQKSHRHQCPNAHKAHQQSQPQVHHRRHHHQHHSSTPHIQSRSHHNSRTDVASTGKGTLTRTGSLSLNAGCAGAGSLSKRQLTTSVNTNLSSSAASPLSPPSLPLSNTAHHHHHHHHTANAHAHESRLTQTMPHDCASRHQLVPVHEFHRTQPPTSSRLQRRLPRQPPGYGITLSRNGGTLTGSIHSGMVGTGSSGMSVDADGGLLIREKMQKISIV</sequence>
<dbReference type="SUPFAM" id="SSF49854">
    <property type="entry name" value="Spermadhesin, CUB domain"/>
    <property type="match status" value="4"/>
</dbReference>
<name>A0A4E0RLH4_FASHE</name>
<dbReference type="PANTHER" id="PTHR47537:SF6">
    <property type="entry name" value="CUB DOMAIN-CONTAINING PROTEIN"/>
    <property type="match status" value="1"/>
</dbReference>
<protein>
    <submittedName>
        <fullName evidence="7">Splicing factor U2AF 65 kDa subunit</fullName>
    </submittedName>
</protein>
<evidence type="ECO:0000313" key="7">
    <source>
        <dbReference type="EMBL" id="THD27451.1"/>
    </source>
</evidence>
<dbReference type="SMART" id="SM00192">
    <property type="entry name" value="LDLa"/>
    <property type="match status" value="1"/>
</dbReference>
<feature type="region of interest" description="Disordered" evidence="3">
    <location>
        <begin position="1146"/>
        <end position="1187"/>
    </location>
</feature>
<feature type="transmembrane region" description="Helical" evidence="4">
    <location>
        <begin position="1006"/>
        <end position="1029"/>
    </location>
</feature>
<dbReference type="Gene3D" id="2.60.120.290">
    <property type="entry name" value="Spermadhesin, CUB domain"/>
    <property type="match status" value="4"/>
</dbReference>
<dbReference type="EMBL" id="JXXN02000421">
    <property type="protein sequence ID" value="THD27451.1"/>
    <property type="molecule type" value="Genomic_DNA"/>
</dbReference>
<keyword evidence="4" id="KW-0472">Membrane</keyword>
<comment type="caution">
    <text evidence="2">Lacks conserved residue(s) required for the propagation of feature annotation.</text>
</comment>
<dbReference type="Pfam" id="PF00431">
    <property type="entry name" value="CUB"/>
    <property type="match status" value="3"/>
</dbReference>
<evidence type="ECO:0000256" key="5">
    <source>
        <dbReference type="SAM" id="SignalP"/>
    </source>
</evidence>
<feature type="domain" description="CUB" evidence="6">
    <location>
        <begin position="633"/>
        <end position="813"/>
    </location>
</feature>